<sequence length="379" mass="41688">MPRTLPWIKQGGSTAVSSSKRPAPSPKPPIKRTKVSDPASDGDVRTTPIPARKQKPPSREARTPSTSPPPQPPPERFMVEGLERDDRYRMVEDEFLAIAQRFTVHLHAAEYKRQVKLAKARNAEAISSISRPVTGKMPAETARKIEAIARAKEQRDALQLLAGKKSDNDQDPDDSSDAEDLAYFGTTLHGLMDSPRRKSTSLAKVGSIGVATRAAAGFQRPATRSEPHEIQKRQSPTYKVTPRMGQSSKQRHESSTESSDLDDDLDVPIPAPKLSPLDKKTVPARNTLHDVPPRIKSSSSRTVEISGSVNVSKPASSKPEVHVEKESLGTSNTTMEPAEASSDSRSRVGRRLEQARLQRAKQEKEAQEKKKLDLIPTFL</sequence>
<feature type="compositionally biased region" description="Basic and acidic residues" evidence="1">
    <location>
        <begin position="223"/>
        <end position="232"/>
    </location>
</feature>
<feature type="compositionally biased region" description="Pro residues" evidence="1">
    <location>
        <begin position="66"/>
        <end position="75"/>
    </location>
</feature>
<accession>A0A2T3B014</accession>
<dbReference type="RefSeq" id="XP_024720256.1">
    <property type="nucleotide sequence ID" value="XM_024866738.1"/>
</dbReference>
<feature type="compositionally biased region" description="Polar residues" evidence="1">
    <location>
        <begin position="296"/>
        <end position="315"/>
    </location>
</feature>
<dbReference type="OrthoDB" id="5374569at2759"/>
<dbReference type="Proteomes" id="UP000241818">
    <property type="component" value="Unassembled WGS sequence"/>
</dbReference>
<dbReference type="GeneID" id="36574819"/>
<feature type="region of interest" description="Disordered" evidence="1">
    <location>
        <begin position="1"/>
        <end position="77"/>
    </location>
</feature>
<proteinExistence type="predicted"/>
<dbReference type="STRING" id="857342.A0A2T3B014"/>
<feature type="compositionally biased region" description="Basic and acidic residues" evidence="1">
    <location>
        <begin position="276"/>
        <end position="293"/>
    </location>
</feature>
<feature type="compositionally biased region" description="Polar residues" evidence="1">
    <location>
        <begin position="233"/>
        <end position="248"/>
    </location>
</feature>
<dbReference type="AlphaFoldDB" id="A0A2T3B014"/>
<feature type="region of interest" description="Disordered" evidence="1">
    <location>
        <begin position="213"/>
        <end position="379"/>
    </location>
</feature>
<evidence type="ECO:0000313" key="3">
    <source>
        <dbReference type="Proteomes" id="UP000241818"/>
    </source>
</evidence>
<name>A0A2T3B014_AMORE</name>
<feature type="compositionally biased region" description="Basic and acidic residues" evidence="1">
    <location>
        <begin position="342"/>
        <end position="373"/>
    </location>
</feature>
<evidence type="ECO:0000313" key="2">
    <source>
        <dbReference type="EMBL" id="PSS16748.1"/>
    </source>
</evidence>
<dbReference type="EMBL" id="KZ679012">
    <property type="protein sequence ID" value="PSS16748.1"/>
    <property type="molecule type" value="Genomic_DNA"/>
</dbReference>
<evidence type="ECO:0000256" key="1">
    <source>
        <dbReference type="SAM" id="MobiDB-lite"/>
    </source>
</evidence>
<dbReference type="InParanoid" id="A0A2T3B014"/>
<reference evidence="2 3" key="1">
    <citation type="journal article" date="2018" name="New Phytol.">
        <title>Comparative genomics and transcriptomics depict ericoid mycorrhizal fungi as versatile saprotrophs and plant mutualists.</title>
        <authorList>
            <person name="Martino E."/>
            <person name="Morin E."/>
            <person name="Grelet G.A."/>
            <person name="Kuo A."/>
            <person name="Kohler A."/>
            <person name="Daghino S."/>
            <person name="Barry K.W."/>
            <person name="Cichocki N."/>
            <person name="Clum A."/>
            <person name="Dockter R.B."/>
            <person name="Hainaut M."/>
            <person name="Kuo R.C."/>
            <person name="LaButti K."/>
            <person name="Lindahl B.D."/>
            <person name="Lindquist E.A."/>
            <person name="Lipzen A."/>
            <person name="Khouja H.R."/>
            <person name="Magnuson J."/>
            <person name="Murat C."/>
            <person name="Ohm R.A."/>
            <person name="Singer S.W."/>
            <person name="Spatafora J.W."/>
            <person name="Wang M."/>
            <person name="Veneault-Fourrey C."/>
            <person name="Henrissat B."/>
            <person name="Grigoriev I.V."/>
            <person name="Martin F.M."/>
            <person name="Perotto S."/>
        </authorList>
    </citation>
    <scope>NUCLEOTIDE SEQUENCE [LARGE SCALE GENOMIC DNA]</scope>
    <source>
        <strain evidence="2 3">ATCC 22711</strain>
    </source>
</reference>
<gene>
    <name evidence="2" type="ORF">M430DRAFT_35425</name>
</gene>
<organism evidence="2 3">
    <name type="scientific">Amorphotheca resinae ATCC 22711</name>
    <dbReference type="NCBI Taxonomy" id="857342"/>
    <lineage>
        <taxon>Eukaryota</taxon>
        <taxon>Fungi</taxon>
        <taxon>Dikarya</taxon>
        <taxon>Ascomycota</taxon>
        <taxon>Pezizomycotina</taxon>
        <taxon>Leotiomycetes</taxon>
        <taxon>Helotiales</taxon>
        <taxon>Amorphothecaceae</taxon>
        <taxon>Amorphotheca</taxon>
    </lineage>
</organism>
<feature type="compositionally biased region" description="Acidic residues" evidence="1">
    <location>
        <begin position="169"/>
        <end position="180"/>
    </location>
</feature>
<keyword evidence="3" id="KW-1185">Reference proteome</keyword>
<protein>
    <submittedName>
        <fullName evidence="2">Uncharacterized protein</fullName>
    </submittedName>
</protein>
<feature type="region of interest" description="Disordered" evidence="1">
    <location>
        <begin position="159"/>
        <end position="181"/>
    </location>
</feature>